<organism evidence="1 2">
    <name type="scientific">Pseudodesulfovibrio profundus</name>
    <dbReference type="NCBI Taxonomy" id="57320"/>
    <lineage>
        <taxon>Bacteria</taxon>
        <taxon>Pseudomonadati</taxon>
        <taxon>Thermodesulfobacteriota</taxon>
        <taxon>Desulfovibrionia</taxon>
        <taxon>Desulfovibrionales</taxon>
        <taxon>Desulfovibrionaceae</taxon>
    </lineage>
</organism>
<keyword evidence="2" id="KW-1185">Reference proteome</keyword>
<name>A0A2C8F747_9BACT</name>
<sequence>MEVIDGATQLKWSQRIIPLCLEGVELAEAKIDSFASQIAGLKQMMNHYLDTGTMLNLIKE</sequence>
<evidence type="ECO:0000313" key="1">
    <source>
        <dbReference type="EMBL" id="SOB58453.1"/>
    </source>
</evidence>
<accession>A0A2C8F747</accession>
<dbReference type="Proteomes" id="UP000219215">
    <property type="component" value="Chromosome DPRO"/>
</dbReference>
<reference evidence="2" key="1">
    <citation type="submission" date="2017-09" db="EMBL/GenBank/DDBJ databases">
        <authorList>
            <person name="Regsiter A."/>
            <person name="William W."/>
        </authorList>
    </citation>
    <scope>NUCLEOTIDE SEQUENCE [LARGE SCALE GENOMIC DNA]</scope>
    <source>
        <strain evidence="2">500-1</strain>
    </source>
</reference>
<dbReference type="KEGG" id="pprf:DPRO_1556"/>
<evidence type="ECO:0000313" key="2">
    <source>
        <dbReference type="Proteomes" id="UP000219215"/>
    </source>
</evidence>
<proteinExistence type="predicted"/>
<dbReference type="AlphaFoldDB" id="A0A2C8F747"/>
<dbReference type="EMBL" id="LT907975">
    <property type="protein sequence ID" value="SOB58453.1"/>
    <property type="molecule type" value="Genomic_DNA"/>
</dbReference>
<protein>
    <submittedName>
        <fullName evidence="1">Uncharacterized protein</fullName>
    </submittedName>
</protein>
<gene>
    <name evidence="1" type="ORF">DPRO_1556</name>
</gene>
<dbReference type="RefSeq" id="WP_097011508.1">
    <property type="nucleotide sequence ID" value="NZ_LT907975.1"/>
</dbReference>